<keyword evidence="4 8" id="KW-0031">Aminopeptidase</keyword>
<evidence type="ECO:0000256" key="2">
    <source>
        <dbReference type="ARBA" id="ARBA00004496"/>
    </source>
</evidence>
<dbReference type="EC" id="3.4.11.5" evidence="8"/>
<dbReference type="InterPro" id="IPR000073">
    <property type="entry name" value="AB_hydrolase_1"/>
</dbReference>
<proteinExistence type="inferred from homology"/>
<dbReference type="InterPro" id="IPR005944">
    <property type="entry name" value="Pro_iminopeptidase"/>
</dbReference>
<name>A0A8J2WZX0_9STRA</name>
<sequence>MRLLLVLLATLQPAAALVVSRASRVAPLPAPLRRLVLRGGAAEGAESDDGTSRLYPALDAHETGSITVGIHEVAYSIYGNPQGTPALFVHGGPGGGTVPNHARYFDPDHYRIILVDQRGCGKSTPFASLEDNTTWDLVADYEKIREKLGIERWLVFGGSWGSTLGLSYAVKHPERVTALVLRGIFLLRKKELDFFYEGSGTAFVFPEAWEKYAEIIPTEEVERDGYVAAYGKRLRGELGEEEMRRAARAWSVWEGSVSRLLPPTPEALEAQWAGDDFSLAFARIENHYFTNRGFFERDGWLLEDAQISRIKDIPCVIVQGRYDVVCPATSAWELHRKLPGSTLHITTTGHSAFEPEIVERLVEATDGFRGLS</sequence>
<dbReference type="InterPro" id="IPR029058">
    <property type="entry name" value="AB_hydrolase_fold"/>
</dbReference>
<gene>
    <name evidence="11" type="ORF">PECAL_2P16290</name>
</gene>
<evidence type="ECO:0000313" key="12">
    <source>
        <dbReference type="Proteomes" id="UP000789595"/>
    </source>
</evidence>
<comment type="caution">
    <text evidence="11">The sequence shown here is derived from an EMBL/GenBank/DDBJ whole genome shotgun (WGS) entry which is preliminary data.</text>
</comment>
<evidence type="ECO:0000256" key="8">
    <source>
        <dbReference type="RuleBase" id="RU003421"/>
    </source>
</evidence>
<evidence type="ECO:0000256" key="6">
    <source>
        <dbReference type="ARBA" id="ARBA00022670"/>
    </source>
</evidence>
<feature type="domain" description="AB hydrolase-1" evidence="10">
    <location>
        <begin position="87"/>
        <end position="354"/>
    </location>
</feature>
<keyword evidence="9" id="KW-0732">Signal</keyword>
<evidence type="ECO:0000259" key="10">
    <source>
        <dbReference type="Pfam" id="PF00561"/>
    </source>
</evidence>
<dbReference type="GO" id="GO:0005737">
    <property type="term" value="C:cytoplasm"/>
    <property type="evidence" value="ECO:0007669"/>
    <property type="project" value="UniProtKB-SubCell"/>
</dbReference>
<evidence type="ECO:0000256" key="7">
    <source>
        <dbReference type="ARBA" id="ARBA00022801"/>
    </source>
</evidence>
<evidence type="ECO:0000256" key="9">
    <source>
        <dbReference type="SAM" id="SignalP"/>
    </source>
</evidence>
<dbReference type="PRINTS" id="PR00111">
    <property type="entry name" value="ABHYDROLASE"/>
</dbReference>
<keyword evidence="12" id="KW-1185">Reference proteome</keyword>
<dbReference type="NCBIfam" id="TIGR01249">
    <property type="entry name" value="pro_imino_pep_1"/>
    <property type="match status" value="1"/>
</dbReference>
<dbReference type="AlphaFoldDB" id="A0A8J2WZX0"/>
<comment type="similarity">
    <text evidence="3 8">Belongs to the peptidase S33 family.</text>
</comment>
<evidence type="ECO:0000256" key="3">
    <source>
        <dbReference type="ARBA" id="ARBA00010088"/>
    </source>
</evidence>
<keyword evidence="6 8" id="KW-0645">Protease</keyword>
<dbReference type="PRINTS" id="PR00793">
    <property type="entry name" value="PROAMNOPTASE"/>
</dbReference>
<organism evidence="11 12">
    <name type="scientific">Pelagomonas calceolata</name>
    <dbReference type="NCBI Taxonomy" id="35677"/>
    <lineage>
        <taxon>Eukaryota</taxon>
        <taxon>Sar</taxon>
        <taxon>Stramenopiles</taxon>
        <taxon>Ochrophyta</taxon>
        <taxon>Pelagophyceae</taxon>
        <taxon>Pelagomonadales</taxon>
        <taxon>Pelagomonadaceae</taxon>
        <taxon>Pelagomonas</taxon>
    </lineage>
</organism>
<comment type="catalytic activity">
    <reaction evidence="1 8">
        <text>Release of N-terminal proline from a peptide.</text>
        <dbReference type="EC" id="3.4.11.5"/>
    </reaction>
</comment>
<dbReference type="EMBL" id="CAKKNE010000002">
    <property type="protein sequence ID" value="CAH0368561.1"/>
    <property type="molecule type" value="Genomic_DNA"/>
</dbReference>
<dbReference type="GO" id="GO:0006508">
    <property type="term" value="P:proteolysis"/>
    <property type="evidence" value="ECO:0007669"/>
    <property type="project" value="UniProtKB-KW"/>
</dbReference>
<keyword evidence="5" id="KW-0963">Cytoplasm</keyword>
<dbReference type="OrthoDB" id="10249433at2759"/>
<evidence type="ECO:0000256" key="5">
    <source>
        <dbReference type="ARBA" id="ARBA00022490"/>
    </source>
</evidence>
<evidence type="ECO:0000313" key="11">
    <source>
        <dbReference type="EMBL" id="CAH0368561.1"/>
    </source>
</evidence>
<dbReference type="InterPro" id="IPR002410">
    <property type="entry name" value="Peptidase_S33"/>
</dbReference>
<feature type="signal peptide" evidence="9">
    <location>
        <begin position="1"/>
        <end position="16"/>
    </location>
</feature>
<dbReference type="GO" id="GO:0004177">
    <property type="term" value="F:aminopeptidase activity"/>
    <property type="evidence" value="ECO:0007669"/>
    <property type="project" value="UniProtKB-KW"/>
</dbReference>
<dbReference type="Pfam" id="PF00561">
    <property type="entry name" value="Abhydrolase_1"/>
    <property type="match status" value="1"/>
</dbReference>
<dbReference type="PANTHER" id="PTHR43722:SF1">
    <property type="entry name" value="PROLINE IMINOPEPTIDASE"/>
    <property type="match status" value="1"/>
</dbReference>
<evidence type="ECO:0000256" key="4">
    <source>
        <dbReference type="ARBA" id="ARBA00022438"/>
    </source>
</evidence>
<comment type="subcellular location">
    <subcellularLocation>
        <location evidence="2">Cytoplasm</location>
    </subcellularLocation>
</comment>
<reference evidence="11" key="1">
    <citation type="submission" date="2021-11" db="EMBL/GenBank/DDBJ databases">
        <authorList>
            <consortium name="Genoscope - CEA"/>
            <person name="William W."/>
        </authorList>
    </citation>
    <scope>NUCLEOTIDE SEQUENCE</scope>
</reference>
<dbReference type="PANTHER" id="PTHR43722">
    <property type="entry name" value="PROLINE IMINOPEPTIDASE"/>
    <property type="match status" value="1"/>
</dbReference>
<evidence type="ECO:0000256" key="1">
    <source>
        <dbReference type="ARBA" id="ARBA00001585"/>
    </source>
</evidence>
<dbReference type="SUPFAM" id="SSF53474">
    <property type="entry name" value="alpha/beta-Hydrolases"/>
    <property type="match status" value="1"/>
</dbReference>
<protein>
    <recommendedName>
        <fullName evidence="8">Proline iminopeptidase</fullName>
        <ecNumber evidence="8">3.4.11.5</ecNumber>
    </recommendedName>
</protein>
<dbReference type="Gene3D" id="3.40.50.1820">
    <property type="entry name" value="alpha/beta hydrolase"/>
    <property type="match status" value="1"/>
</dbReference>
<feature type="chain" id="PRO_5035165020" description="Proline iminopeptidase" evidence="9">
    <location>
        <begin position="17"/>
        <end position="372"/>
    </location>
</feature>
<accession>A0A8J2WZX0</accession>
<dbReference type="Proteomes" id="UP000789595">
    <property type="component" value="Unassembled WGS sequence"/>
</dbReference>
<keyword evidence="7 8" id="KW-0378">Hydrolase</keyword>